<evidence type="ECO:0000313" key="6">
    <source>
        <dbReference type="EMBL" id="TDC34016.1"/>
    </source>
</evidence>
<dbReference type="GO" id="GO:0030288">
    <property type="term" value="C:outer membrane-bounded periplasmic space"/>
    <property type="evidence" value="ECO:0007669"/>
    <property type="project" value="TreeGrafter"/>
</dbReference>
<dbReference type="EMBL" id="SMKA01000010">
    <property type="protein sequence ID" value="TDC34016.1"/>
    <property type="molecule type" value="Genomic_DNA"/>
</dbReference>
<dbReference type="InterPro" id="IPR002491">
    <property type="entry name" value="ABC_transptr_periplasmic_BD"/>
</dbReference>
<dbReference type="Gene3D" id="3.40.50.1980">
    <property type="entry name" value="Nitrogenase molybdenum iron protein domain"/>
    <property type="match status" value="2"/>
</dbReference>
<keyword evidence="3" id="KW-0813">Transport</keyword>
<keyword evidence="7" id="KW-1185">Reference proteome</keyword>
<dbReference type="AlphaFoldDB" id="A0A4R4QEK7"/>
<proteinExistence type="inferred from homology"/>
<dbReference type="GO" id="GO:1901678">
    <property type="term" value="P:iron coordination entity transport"/>
    <property type="evidence" value="ECO:0007669"/>
    <property type="project" value="UniProtKB-ARBA"/>
</dbReference>
<dbReference type="PANTHER" id="PTHR30532">
    <property type="entry name" value="IRON III DICITRATE-BINDING PERIPLASMIC PROTEIN"/>
    <property type="match status" value="1"/>
</dbReference>
<evidence type="ECO:0000256" key="1">
    <source>
        <dbReference type="ARBA" id="ARBA00004196"/>
    </source>
</evidence>
<gene>
    <name evidence="6" type="ORF">E1261_04725</name>
</gene>
<protein>
    <recommendedName>
        <fullName evidence="5">Fe/B12 periplasmic-binding domain-containing protein</fullName>
    </recommendedName>
</protein>
<dbReference type="RefSeq" id="WP_132402405.1">
    <property type="nucleotide sequence ID" value="NZ_SMKA01000010.1"/>
</dbReference>
<evidence type="ECO:0000259" key="5">
    <source>
        <dbReference type="PROSITE" id="PS50983"/>
    </source>
</evidence>
<sequence>MREVASATGKSVRIPVRPERLVVDWITFDNLIALDADLTEVAGAFGLEYFRKDPSLSPVMVAKATEAGVSAIGEAFEPKYEAVGALKPDAFLLAKDQTTDEVITKLEAIAPVVVYTVPDGRRSFDDWRSSLRATAGVLNLQSMAEAYITSYDDKVADFRTEHPEVVDGLEVTVGKVTNDNVAVSMYKRNLGTNVVDELGLIRPAAQRAQKVDAYQSFAVSLERLDLLDADIIFLEQRQADTGFMTSNELWKRLRAVQSNRVFFVKNYWQSGGAGSAKQVLDDAIAALMKK</sequence>
<evidence type="ECO:0000256" key="2">
    <source>
        <dbReference type="ARBA" id="ARBA00008814"/>
    </source>
</evidence>
<dbReference type="InterPro" id="IPR051313">
    <property type="entry name" value="Bact_iron-sidero_bind"/>
</dbReference>
<dbReference type="SUPFAM" id="SSF53807">
    <property type="entry name" value="Helical backbone' metal receptor"/>
    <property type="match status" value="1"/>
</dbReference>
<dbReference type="OrthoDB" id="9793175at2"/>
<feature type="domain" description="Fe/B12 periplasmic-binding" evidence="5">
    <location>
        <begin position="19"/>
        <end position="290"/>
    </location>
</feature>
<evidence type="ECO:0000256" key="4">
    <source>
        <dbReference type="ARBA" id="ARBA00022729"/>
    </source>
</evidence>
<dbReference type="Proteomes" id="UP000295075">
    <property type="component" value="Unassembled WGS sequence"/>
</dbReference>
<dbReference type="PROSITE" id="PS50983">
    <property type="entry name" value="FE_B12_PBP"/>
    <property type="match status" value="1"/>
</dbReference>
<comment type="subcellular location">
    <subcellularLocation>
        <location evidence="1">Cell envelope</location>
    </subcellularLocation>
</comment>
<evidence type="ECO:0000256" key="3">
    <source>
        <dbReference type="ARBA" id="ARBA00022448"/>
    </source>
</evidence>
<comment type="caution">
    <text evidence="6">The sequence shown here is derived from an EMBL/GenBank/DDBJ whole genome shotgun (WGS) entry which is preliminary data.</text>
</comment>
<evidence type="ECO:0000313" key="7">
    <source>
        <dbReference type="Proteomes" id="UP000295075"/>
    </source>
</evidence>
<dbReference type="Pfam" id="PF01497">
    <property type="entry name" value="Peripla_BP_2"/>
    <property type="match status" value="1"/>
</dbReference>
<organism evidence="6 7">
    <name type="scientific">Kribbella albertanoniae</name>
    <dbReference type="NCBI Taxonomy" id="1266829"/>
    <lineage>
        <taxon>Bacteria</taxon>
        <taxon>Bacillati</taxon>
        <taxon>Actinomycetota</taxon>
        <taxon>Actinomycetes</taxon>
        <taxon>Propionibacteriales</taxon>
        <taxon>Kribbellaceae</taxon>
        <taxon>Kribbella</taxon>
    </lineage>
</organism>
<name>A0A4R4QEK7_9ACTN</name>
<dbReference type="PANTHER" id="PTHR30532:SF25">
    <property type="entry name" value="IRON(III) DICITRATE-BINDING PERIPLASMIC PROTEIN"/>
    <property type="match status" value="1"/>
</dbReference>
<reference evidence="6 7" key="1">
    <citation type="submission" date="2019-03" db="EMBL/GenBank/DDBJ databases">
        <title>Draft genome sequences of novel Actinobacteria.</title>
        <authorList>
            <person name="Sahin N."/>
            <person name="Ay H."/>
            <person name="Saygin H."/>
        </authorList>
    </citation>
    <scope>NUCLEOTIDE SEQUENCE [LARGE SCALE GENOMIC DNA]</scope>
    <source>
        <strain evidence="6 7">JCM 30547</strain>
    </source>
</reference>
<accession>A0A4R4QEK7</accession>
<keyword evidence="4" id="KW-0732">Signal</keyword>
<comment type="similarity">
    <text evidence="2">Belongs to the bacterial solute-binding protein 8 family.</text>
</comment>